<keyword evidence="3" id="KW-0444">Lipid biosynthesis</keyword>
<dbReference type="GO" id="GO:0005789">
    <property type="term" value="C:endoplasmic reticulum membrane"/>
    <property type="evidence" value="ECO:0007669"/>
    <property type="project" value="UniProtKB-SubCell"/>
</dbReference>
<gene>
    <name evidence="12" type="ORF">NEZAVI_LOCUS6871</name>
</gene>
<keyword evidence="7 11" id="KW-1133">Transmembrane helix</keyword>
<evidence type="ECO:0000256" key="10">
    <source>
        <dbReference type="ARBA" id="ARBA00023315"/>
    </source>
</evidence>
<evidence type="ECO:0000256" key="5">
    <source>
        <dbReference type="ARBA" id="ARBA00022692"/>
    </source>
</evidence>
<accession>A0A9P0MF64</accession>
<reference evidence="12" key="1">
    <citation type="submission" date="2022-01" db="EMBL/GenBank/DDBJ databases">
        <authorList>
            <person name="King R."/>
        </authorList>
    </citation>
    <scope>NUCLEOTIDE SEQUENCE</scope>
</reference>
<dbReference type="InterPro" id="IPR007130">
    <property type="entry name" value="DAGAT"/>
</dbReference>
<keyword evidence="8" id="KW-0443">Lipid metabolism</keyword>
<organism evidence="12 13">
    <name type="scientific">Nezara viridula</name>
    <name type="common">Southern green stink bug</name>
    <name type="synonym">Cimex viridulus</name>
    <dbReference type="NCBI Taxonomy" id="85310"/>
    <lineage>
        <taxon>Eukaryota</taxon>
        <taxon>Metazoa</taxon>
        <taxon>Ecdysozoa</taxon>
        <taxon>Arthropoda</taxon>
        <taxon>Hexapoda</taxon>
        <taxon>Insecta</taxon>
        <taxon>Pterygota</taxon>
        <taxon>Neoptera</taxon>
        <taxon>Paraneoptera</taxon>
        <taxon>Hemiptera</taxon>
        <taxon>Heteroptera</taxon>
        <taxon>Panheteroptera</taxon>
        <taxon>Pentatomomorpha</taxon>
        <taxon>Pentatomoidea</taxon>
        <taxon>Pentatomidae</taxon>
        <taxon>Pentatominae</taxon>
        <taxon>Nezara</taxon>
    </lineage>
</organism>
<dbReference type="Proteomes" id="UP001152798">
    <property type="component" value="Chromosome 3"/>
</dbReference>
<feature type="transmembrane region" description="Helical" evidence="11">
    <location>
        <begin position="12"/>
        <end position="34"/>
    </location>
</feature>
<dbReference type="EC" id="2.3.1.-" evidence="11"/>
<keyword evidence="5 11" id="KW-0812">Transmembrane</keyword>
<evidence type="ECO:0000256" key="8">
    <source>
        <dbReference type="ARBA" id="ARBA00023098"/>
    </source>
</evidence>
<protein>
    <recommendedName>
        <fullName evidence="11">Acyltransferase</fullName>
        <ecNumber evidence="11">2.3.1.-</ecNumber>
    </recommendedName>
</protein>
<dbReference type="PANTHER" id="PTHR12317">
    <property type="entry name" value="DIACYLGLYCEROL O-ACYLTRANSFERASE"/>
    <property type="match status" value="1"/>
</dbReference>
<dbReference type="Pfam" id="PF03982">
    <property type="entry name" value="DAGAT"/>
    <property type="match status" value="1"/>
</dbReference>
<evidence type="ECO:0000256" key="4">
    <source>
        <dbReference type="ARBA" id="ARBA00022679"/>
    </source>
</evidence>
<evidence type="ECO:0000256" key="2">
    <source>
        <dbReference type="ARBA" id="ARBA00005420"/>
    </source>
</evidence>
<evidence type="ECO:0000256" key="9">
    <source>
        <dbReference type="ARBA" id="ARBA00023136"/>
    </source>
</evidence>
<dbReference type="GO" id="GO:0004144">
    <property type="term" value="F:diacylglycerol O-acyltransferase activity"/>
    <property type="evidence" value="ECO:0007669"/>
    <property type="project" value="TreeGrafter"/>
</dbReference>
<keyword evidence="9 11" id="KW-0472">Membrane</keyword>
<dbReference type="AlphaFoldDB" id="A0A9P0MF64"/>
<dbReference type="GO" id="GO:0019432">
    <property type="term" value="P:triglyceride biosynthetic process"/>
    <property type="evidence" value="ECO:0007669"/>
    <property type="project" value="TreeGrafter"/>
</dbReference>
<proteinExistence type="inferred from homology"/>
<keyword evidence="6 11" id="KW-0256">Endoplasmic reticulum</keyword>
<evidence type="ECO:0000256" key="7">
    <source>
        <dbReference type="ARBA" id="ARBA00022989"/>
    </source>
</evidence>
<dbReference type="OrthoDB" id="264532at2759"/>
<comment type="subcellular location">
    <subcellularLocation>
        <location evidence="1 11">Endoplasmic reticulum membrane</location>
        <topology evidence="1 11">Multi-pass membrane protein</topology>
    </subcellularLocation>
</comment>
<sequence>MLTTLERCFQVLAAVYYGILISLHLTLLLLMLYITFFTKYWYIILVLVLWTWFDKETPFKGGRRLWICGAIPILRYLRDYFPVTLIKTAELDPNRNYMFCNHPHGFFSTGIFVNFLTQFSPKNQLFPNLKFYLAAVDSHLTFPLLRDLFLGFGFISSSKRSLAFLLNNTKKGNVVNLNVGGGEEIIYSIPGQYKLILKRRKGFIKLALNLGCCLVPVIHFGLNDIYEVLKPIPGTILYKLLQVLKHMTGMVIALPVGDYGIPCIPKRRPITTIVGKPVEIPKIEEPTQEQIDYYHTLYTEELMKLFEEEKHKYVKDSENVHLVVEE</sequence>
<comment type="caution">
    <text evidence="11">Lacks conserved residue(s) required for the propagation of feature annotation.</text>
</comment>
<evidence type="ECO:0000256" key="11">
    <source>
        <dbReference type="RuleBase" id="RU367023"/>
    </source>
</evidence>
<evidence type="ECO:0000256" key="3">
    <source>
        <dbReference type="ARBA" id="ARBA00022516"/>
    </source>
</evidence>
<evidence type="ECO:0000256" key="6">
    <source>
        <dbReference type="ARBA" id="ARBA00022824"/>
    </source>
</evidence>
<dbReference type="EMBL" id="OV725079">
    <property type="protein sequence ID" value="CAH1396908.1"/>
    <property type="molecule type" value="Genomic_DNA"/>
</dbReference>
<keyword evidence="4 11" id="KW-0808">Transferase</keyword>
<keyword evidence="10" id="KW-0012">Acyltransferase</keyword>
<dbReference type="CDD" id="cd07987">
    <property type="entry name" value="LPLAT_MGAT-like"/>
    <property type="match status" value="1"/>
</dbReference>
<name>A0A9P0MF64_NEZVI</name>
<evidence type="ECO:0000313" key="13">
    <source>
        <dbReference type="Proteomes" id="UP001152798"/>
    </source>
</evidence>
<comment type="similarity">
    <text evidence="2 11">Belongs to the diacylglycerol acyltransferase family.</text>
</comment>
<evidence type="ECO:0000256" key="1">
    <source>
        <dbReference type="ARBA" id="ARBA00004477"/>
    </source>
</evidence>
<keyword evidence="13" id="KW-1185">Reference proteome</keyword>
<evidence type="ECO:0000313" key="12">
    <source>
        <dbReference type="EMBL" id="CAH1396908.1"/>
    </source>
</evidence>
<dbReference type="PANTHER" id="PTHR12317:SF79">
    <property type="entry name" value="ACYLTRANSFERASE"/>
    <property type="match status" value="1"/>
</dbReference>